<reference evidence="2" key="1">
    <citation type="journal article" date="2021" name="PeerJ">
        <title>Extensive microbial diversity within the chicken gut microbiome revealed by metagenomics and culture.</title>
        <authorList>
            <person name="Gilroy R."/>
            <person name="Ravi A."/>
            <person name="Getino M."/>
            <person name="Pursley I."/>
            <person name="Horton D.L."/>
            <person name="Alikhan N.F."/>
            <person name="Baker D."/>
            <person name="Gharbi K."/>
            <person name="Hall N."/>
            <person name="Watson M."/>
            <person name="Adriaenssens E.M."/>
            <person name="Foster-Nyarko E."/>
            <person name="Jarju S."/>
            <person name="Secka A."/>
            <person name="Antonio M."/>
            <person name="Oren A."/>
            <person name="Chaudhuri R.R."/>
            <person name="La Ragione R."/>
            <person name="Hildebrand F."/>
            <person name="Pallen M.J."/>
        </authorList>
    </citation>
    <scope>NUCLEOTIDE SEQUENCE</scope>
    <source>
        <strain evidence="2">ChiGjej2B2-7701</strain>
    </source>
</reference>
<feature type="domain" description="Glycosyltransferase 2-like" evidence="1">
    <location>
        <begin position="12"/>
        <end position="137"/>
    </location>
</feature>
<name>A0A921IQI9_9ACTN</name>
<dbReference type="InterPro" id="IPR001173">
    <property type="entry name" value="Glyco_trans_2-like"/>
</dbReference>
<sequence length="353" mass="39127">MGHRASRRPNVSVVLAVSDGADHLVRAVESVLNQSYSDFELLTVDCASHDRTASILSNFHDRDIRVEVIERDDSALASGVVEALDRARGAYVMFVRPEDWLAPNALGNLVEFAEEHRLDIAAPMRSDDVWDAQDRSSSSQHRRAASCVLDGRDAVRHGMSDLYEQGLLSQATGLLIERMRAVDHRLALATDDEGLGFVIACLEDAERIGACDTACYHRVAFGKKGQRTFDPAFMSRCANEHTQMMGLVRRWGLDCDPDVVVPLHRRHVRRLIECIDNTTVGKSRVSSIERLGRVQEMLNAEDARASLAAVKPAASDFGIMYKPMTQGNAAACCMGSHLREFARQSHLPLFAQR</sequence>
<dbReference type="EMBL" id="DYVF01000053">
    <property type="protein sequence ID" value="HJG31559.1"/>
    <property type="molecule type" value="Genomic_DNA"/>
</dbReference>
<evidence type="ECO:0000313" key="2">
    <source>
        <dbReference type="EMBL" id="HJG31559.1"/>
    </source>
</evidence>
<organism evidence="2 3">
    <name type="scientific">Collinsella ihumii</name>
    <dbReference type="NCBI Taxonomy" id="1720204"/>
    <lineage>
        <taxon>Bacteria</taxon>
        <taxon>Bacillati</taxon>
        <taxon>Actinomycetota</taxon>
        <taxon>Coriobacteriia</taxon>
        <taxon>Coriobacteriales</taxon>
        <taxon>Coriobacteriaceae</taxon>
        <taxon>Collinsella</taxon>
    </lineage>
</organism>
<dbReference type="InterPro" id="IPR029044">
    <property type="entry name" value="Nucleotide-diphossugar_trans"/>
</dbReference>
<dbReference type="Proteomes" id="UP000746751">
    <property type="component" value="Unassembled WGS sequence"/>
</dbReference>
<protein>
    <submittedName>
        <fullName evidence="2">Glycosyltransferase</fullName>
    </submittedName>
</protein>
<reference evidence="2" key="2">
    <citation type="submission" date="2021-09" db="EMBL/GenBank/DDBJ databases">
        <authorList>
            <person name="Gilroy R."/>
        </authorList>
    </citation>
    <scope>NUCLEOTIDE SEQUENCE</scope>
    <source>
        <strain evidence="2">ChiGjej2B2-7701</strain>
    </source>
</reference>
<proteinExistence type="predicted"/>
<dbReference type="PANTHER" id="PTHR43685:SF11">
    <property type="entry name" value="GLYCOSYLTRANSFERASE TAGX-RELATED"/>
    <property type="match status" value="1"/>
</dbReference>
<dbReference type="Pfam" id="PF00535">
    <property type="entry name" value="Glycos_transf_2"/>
    <property type="match status" value="1"/>
</dbReference>
<accession>A0A921IQI9</accession>
<dbReference type="InterPro" id="IPR050834">
    <property type="entry name" value="Glycosyltransf_2"/>
</dbReference>
<dbReference type="AlphaFoldDB" id="A0A921IQI9"/>
<dbReference type="Gene3D" id="3.90.550.10">
    <property type="entry name" value="Spore Coat Polysaccharide Biosynthesis Protein SpsA, Chain A"/>
    <property type="match status" value="1"/>
</dbReference>
<comment type="caution">
    <text evidence="2">The sequence shown here is derived from an EMBL/GenBank/DDBJ whole genome shotgun (WGS) entry which is preliminary data.</text>
</comment>
<evidence type="ECO:0000313" key="3">
    <source>
        <dbReference type="Proteomes" id="UP000746751"/>
    </source>
</evidence>
<dbReference type="PANTHER" id="PTHR43685">
    <property type="entry name" value="GLYCOSYLTRANSFERASE"/>
    <property type="match status" value="1"/>
</dbReference>
<gene>
    <name evidence="2" type="ORF">K8U80_09235</name>
</gene>
<evidence type="ECO:0000259" key="1">
    <source>
        <dbReference type="Pfam" id="PF00535"/>
    </source>
</evidence>
<dbReference type="SUPFAM" id="SSF53448">
    <property type="entry name" value="Nucleotide-diphospho-sugar transferases"/>
    <property type="match status" value="1"/>
</dbReference>